<dbReference type="AlphaFoldDB" id="A0A0D6HDY1"/>
<dbReference type="KEGG" id="axx:ERS451415_02405"/>
<dbReference type="EMBL" id="MJMN01000030">
    <property type="protein sequence ID" value="OMG81585.1"/>
    <property type="molecule type" value="Genomic_DNA"/>
</dbReference>
<sequence>MDLSVSNTVNTGLAMRDAQLMQEVQARVTKKAINAQADTVATLMQSLPVVAIDGKIGTRINTQA</sequence>
<comment type="caution">
    <text evidence="2">The sequence shown here is derived from an EMBL/GenBank/DDBJ whole genome shotgun (WGS) entry which is preliminary data.</text>
</comment>
<dbReference type="Proteomes" id="UP000187251">
    <property type="component" value="Unassembled WGS sequence"/>
</dbReference>
<gene>
    <name evidence="2" type="ORF">BIZ92_31075</name>
    <name evidence="1" type="ORF">O9570_25565</name>
</gene>
<reference evidence="1" key="2">
    <citation type="submission" date="2022-12" db="EMBL/GenBank/DDBJ databases">
        <authorList>
            <person name="Voronina O.L."/>
            <person name="Kunda M.S."/>
            <person name="Ryzhova N."/>
            <person name="Aksenova E.I."/>
        </authorList>
    </citation>
    <scope>NUCLEOTIDE SEQUENCE</scope>
    <source>
        <strain evidence="1">SCCH136:Ach223948</strain>
    </source>
</reference>
<name>A0A0D6HDY1_ALCXX</name>
<protein>
    <submittedName>
        <fullName evidence="1">Motility protein</fullName>
    </submittedName>
</protein>
<evidence type="ECO:0000313" key="2">
    <source>
        <dbReference type="EMBL" id="OMG81585.1"/>
    </source>
</evidence>
<accession>A0A0M7L461</accession>
<dbReference type="InterPro" id="IPR025906">
    <property type="entry name" value="YjfB_motility"/>
</dbReference>
<evidence type="ECO:0000313" key="3">
    <source>
        <dbReference type="Proteomes" id="UP000187251"/>
    </source>
</evidence>
<dbReference type="GeneID" id="75276379"/>
<dbReference type="OrthoDB" id="8657602at2"/>
<dbReference type="Proteomes" id="UP001141992">
    <property type="component" value="Unassembled WGS sequence"/>
</dbReference>
<accession>A0A0D6HDY1</accession>
<reference evidence="2 3" key="1">
    <citation type="submission" date="2016-09" db="EMBL/GenBank/DDBJ databases">
        <title>Phylogenomics of Achromobacter.</title>
        <authorList>
            <person name="Jeukens J."/>
            <person name="Freschi L."/>
            <person name="Vincent A.T."/>
            <person name="Emond-Rheault J.-G."/>
            <person name="Kukavica-Ibrulj I."/>
            <person name="Charette S.J."/>
            <person name="Levesque R.C."/>
        </authorList>
    </citation>
    <scope>NUCLEOTIDE SEQUENCE [LARGE SCALE GENOMIC DNA]</scope>
    <source>
        <strain evidence="2 3">AUS488</strain>
    </source>
</reference>
<dbReference type="PATRIC" id="fig|85698.15.peg.4837"/>
<organism evidence="2 3">
    <name type="scientific">Alcaligenes xylosoxydans xylosoxydans</name>
    <name type="common">Achromobacter xylosoxidans</name>
    <dbReference type="NCBI Taxonomy" id="85698"/>
    <lineage>
        <taxon>Bacteria</taxon>
        <taxon>Pseudomonadati</taxon>
        <taxon>Pseudomonadota</taxon>
        <taxon>Betaproteobacteria</taxon>
        <taxon>Burkholderiales</taxon>
        <taxon>Alcaligenaceae</taxon>
        <taxon>Achromobacter</taxon>
    </lineage>
</organism>
<evidence type="ECO:0000313" key="1">
    <source>
        <dbReference type="EMBL" id="MCZ8404847.1"/>
    </source>
</evidence>
<dbReference type="EMBL" id="JAPZVI010000030">
    <property type="protein sequence ID" value="MCZ8404847.1"/>
    <property type="molecule type" value="Genomic_DNA"/>
</dbReference>
<dbReference type="Pfam" id="PF14070">
    <property type="entry name" value="YjfB_motility"/>
    <property type="match status" value="1"/>
</dbReference>
<dbReference type="RefSeq" id="WP_006387491.1">
    <property type="nucleotide sequence ID" value="NZ_AP028040.1"/>
</dbReference>
<proteinExistence type="predicted"/>